<feature type="compositionally biased region" description="Basic and acidic residues" evidence="1">
    <location>
        <begin position="7"/>
        <end position="23"/>
    </location>
</feature>
<sequence>MSEPIDEPVKGDTDLDWPDDKPIGHALEDIEEGDIITVELTPEFARHLYHMDSHGLKRLPLEDEK</sequence>
<name>A0A0F9J0A5_9ZZZZ</name>
<protein>
    <submittedName>
        <fullName evidence="2">Uncharacterized protein</fullName>
    </submittedName>
</protein>
<comment type="caution">
    <text evidence="2">The sequence shown here is derived from an EMBL/GenBank/DDBJ whole genome shotgun (WGS) entry which is preliminary data.</text>
</comment>
<feature type="region of interest" description="Disordered" evidence="1">
    <location>
        <begin position="1"/>
        <end position="23"/>
    </location>
</feature>
<proteinExistence type="predicted"/>
<accession>A0A0F9J0A5</accession>
<dbReference type="EMBL" id="LAZR01011177">
    <property type="protein sequence ID" value="KKM63023.1"/>
    <property type="molecule type" value="Genomic_DNA"/>
</dbReference>
<gene>
    <name evidence="2" type="ORF">LCGC14_1515770</name>
</gene>
<evidence type="ECO:0000256" key="1">
    <source>
        <dbReference type="SAM" id="MobiDB-lite"/>
    </source>
</evidence>
<reference evidence="2" key="1">
    <citation type="journal article" date="2015" name="Nature">
        <title>Complex archaea that bridge the gap between prokaryotes and eukaryotes.</title>
        <authorList>
            <person name="Spang A."/>
            <person name="Saw J.H."/>
            <person name="Jorgensen S.L."/>
            <person name="Zaremba-Niedzwiedzka K."/>
            <person name="Martijn J."/>
            <person name="Lind A.E."/>
            <person name="van Eijk R."/>
            <person name="Schleper C."/>
            <person name="Guy L."/>
            <person name="Ettema T.J."/>
        </authorList>
    </citation>
    <scope>NUCLEOTIDE SEQUENCE</scope>
</reference>
<dbReference type="AlphaFoldDB" id="A0A0F9J0A5"/>
<evidence type="ECO:0000313" key="2">
    <source>
        <dbReference type="EMBL" id="KKM63023.1"/>
    </source>
</evidence>
<organism evidence="2">
    <name type="scientific">marine sediment metagenome</name>
    <dbReference type="NCBI Taxonomy" id="412755"/>
    <lineage>
        <taxon>unclassified sequences</taxon>
        <taxon>metagenomes</taxon>
        <taxon>ecological metagenomes</taxon>
    </lineage>
</organism>